<evidence type="ECO:0000256" key="1">
    <source>
        <dbReference type="ARBA" id="ARBA00023002"/>
    </source>
</evidence>
<dbReference type="AlphaFoldDB" id="A0A5N6ALB2"/>
<proteinExistence type="predicted"/>
<evidence type="ECO:0000259" key="2">
    <source>
        <dbReference type="Pfam" id="PF01408"/>
    </source>
</evidence>
<comment type="caution">
    <text evidence="4">The sequence shown here is derived from an EMBL/GenBank/DDBJ whole genome shotgun (WGS) entry which is preliminary data.</text>
</comment>
<dbReference type="PANTHER" id="PTHR43818:SF11">
    <property type="entry name" value="BCDNA.GH03377"/>
    <property type="match status" value="1"/>
</dbReference>
<dbReference type="Pfam" id="PF22725">
    <property type="entry name" value="GFO_IDH_MocA_C3"/>
    <property type="match status" value="1"/>
</dbReference>
<dbReference type="Pfam" id="PF01408">
    <property type="entry name" value="GFO_IDH_MocA"/>
    <property type="match status" value="1"/>
</dbReference>
<name>A0A5N6ALB2_9ACTN</name>
<feature type="domain" description="GFO/IDH/MocA-like oxidoreductase" evidence="3">
    <location>
        <begin position="148"/>
        <end position="278"/>
    </location>
</feature>
<feature type="domain" description="Gfo/Idh/MocA-like oxidoreductase N-terminal" evidence="2">
    <location>
        <begin position="20"/>
        <end position="139"/>
    </location>
</feature>
<evidence type="ECO:0000259" key="3">
    <source>
        <dbReference type="Pfam" id="PF22725"/>
    </source>
</evidence>
<dbReference type="Proteomes" id="UP000314251">
    <property type="component" value="Unassembled WGS sequence"/>
</dbReference>
<evidence type="ECO:0000313" key="5">
    <source>
        <dbReference type="Proteomes" id="UP000314251"/>
    </source>
</evidence>
<dbReference type="SUPFAM" id="SSF51735">
    <property type="entry name" value="NAD(P)-binding Rossmann-fold domains"/>
    <property type="match status" value="1"/>
</dbReference>
<dbReference type="GO" id="GO:0000166">
    <property type="term" value="F:nucleotide binding"/>
    <property type="evidence" value="ECO:0007669"/>
    <property type="project" value="InterPro"/>
</dbReference>
<evidence type="ECO:0000313" key="4">
    <source>
        <dbReference type="EMBL" id="KAB8168922.1"/>
    </source>
</evidence>
<reference evidence="4" key="1">
    <citation type="submission" date="2019-10" db="EMBL/GenBank/DDBJ databases">
        <title>Nonomuraea sp. nov., isolated from Phyllanthus amarus.</title>
        <authorList>
            <person name="Klykleung N."/>
            <person name="Tanasupawat S."/>
        </authorList>
    </citation>
    <scope>NUCLEOTIDE SEQUENCE [LARGE SCALE GENOMIC DNA]</scope>
    <source>
        <strain evidence="4">3MP-10</strain>
    </source>
</reference>
<gene>
    <name evidence="4" type="ORF">FH607_006310</name>
</gene>
<dbReference type="InterPro" id="IPR036291">
    <property type="entry name" value="NAD(P)-bd_dom_sf"/>
</dbReference>
<dbReference type="InterPro" id="IPR055170">
    <property type="entry name" value="GFO_IDH_MocA-like_dom"/>
</dbReference>
<dbReference type="InterPro" id="IPR050463">
    <property type="entry name" value="Gfo/Idh/MocA_oxidrdct_glycsds"/>
</dbReference>
<dbReference type="Gene3D" id="3.30.360.10">
    <property type="entry name" value="Dihydrodipicolinate Reductase, domain 2"/>
    <property type="match status" value="1"/>
</dbReference>
<protein>
    <submittedName>
        <fullName evidence="4">Gfo/Idh/MocA family oxidoreductase</fullName>
    </submittedName>
</protein>
<dbReference type="Gene3D" id="3.40.50.720">
    <property type="entry name" value="NAD(P)-binding Rossmann-like Domain"/>
    <property type="match status" value="1"/>
</dbReference>
<dbReference type="SUPFAM" id="SSF55347">
    <property type="entry name" value="Glyceraldehyde-3-phosphate dehydrogenase-like, C-terminal domain"/>
    <property type="match status" value="1"/>
</dbReference>
<dbReference type="GO" id="GO:0016491">
    <property type="term" value="F:oxidoreductase activity"/>
    <property type="evidence" value="ECO:0007669"/>
    <property type="project" value="UniProtKB-KW"/>
</dbReference>
<accession>A0A5N6ALB2</accession>
<sequence>MVDHRLQRGGGEGVNEPVTVVLAGARGHGHWHLANLRRLTAAGLVRLVGVCELTPLAEEELAGLGTPEQSPDLPALLERTGAEVAIVCTPIHTHAELGLAAAARGVHLLLEKPPTPSLAAFRQLTDGIQRAGTACQIGFQSLGSGAIEHIRQLVRDGVVGRVTGLGAAGAWVRDEAYWGRAPWGGLRRLDGRDVVDGVLTNPLAHAVATALRIAGADRAEDLAAIDLELYRVNAIDADDTSCARLRTADGTELVTAVTLCAERPGEPYVVVHGEAGRITFWYKEDRVRLERPGRDPVVTEHPRTDLLANLVAHLRDGAELLVPPERTGGFMRLVEAVRTAPDPVALSPAHWHEERTAAGVRRVLRGIDRLTAEGAERLALYSELGAPWAAASGPRRRT</sequence>
<dbReference type="OrthoDB" id="9812981at2"/>
<keyword evidence="1" id="KW-0560">Oxidoreductase</keyword>
<keyword evidence="5" id="KW-1185">Reference proteome</keyword>
<dbReference type="EMBL" id="VDLY02000003">
    <property type="protein sequence ID" value="KAB8168922.1"/>
    <property type="molecule type" value="Genomic_DNA"/>
</dbReference>
<organism evidence="4 5">
    <name type="scientific">Streptomyces mimosae</name>
    <dbReference type="NCBI Taxonomy" id="2586635"/>
    <lineage>
        <taxon>Bacteria</taxon>
        <taxon>Bacillati</taxon>
        <taxon>Actinomycetota</taxon>
        <taxon>Actinomycetes</taxon>
        <taxon>Kitasatosporales</taxon>
        <taxon>Streptomycetaceae</taxon>
        <taxon>Streptomyces</taxon>
    </lineage>
</organism>
<dbReference type="PANTHER" id="PTHR43818">
    <property type="entry name" value="BCDNA.GH03377"/>
    <property type="match status" value="1"/>
</dbReference>
<dbReference type="InterPro" id="IPR000683">
    <property type="entry name" value="Gfo/Idh/MocA-like_OxRdtase_N"/>
</dbReference>